<evidence type="ECO:0000313" key="2">
    <source>
        <dbReference type="EMBL" id="CAF4891837.1"/>
    </source>
</evidence>
<gene>
    <name evidence="2" type="ORF">BYL167_LOCUS51790</name>
    <name evidence="4" type="ORF">GIL414_LOCUS60749</name>
    <name evidence="3" type="ORF">SMN809_LOCUS59076</name>
</gene>
<evidence type="ECO:0000313" key="3">
    <source>
        <dbReference type="EMBL" id="CAF5048825.1"/>
    </source>
</evidence>
<reference evidence="4" key="1">
    <citation type="submission" date="2021-02" db="EMBL/GenBank/DDBJ databases">
        <authorList>
            <person name="Nowell W R."/>
        </authorList>
    </citation>
    <scope>NUCLEOTIDE SEQUENCE</scope>
</reference>
<sequence>MASKFTEVLAKRSKKQKQQYSPSNPTTTTTTMYHLIIDNGTNQKMIVGNSSVKRLDND</sequence>
<organism evidence="4 5">
    <name type="scientific">Rotaria magnacalcarata</name>
    <dbReference type="NCBI Taxonomy" id="392030"/>
    <lineage>
        <taxon>Eukaryota</taxon>
        <taxon>Metazoa</taxon>
        <taxon>Spiralia</taxon>
        <taxon>Gnathifera</taxon>
        <taxon>Rotifera</taxon>
        <taxon>Eurotatoria</taxon>
        <taxon>Bdelloidea</taxon>
        <taxon>Philodinida</taxon>
        <taxon>Philodinidae</taxon>
        <taxon>Rotaria</taxon>
    </lineage>
</organism>
<feature type="non-terminal residue" evidence="4">
    <location>
        <position position="58"/>
    </location>
</feature>
<comment type="caution">
    <text evidence="4">The sequence shown here is derived from an EMBL/GenBank/DDBJ whole genome shotgun (WGS) entry which is preliminary data.</text>
</comment>
<evidence type="ECO:0000256" key="1">
    <source>
        <dbReference type="SAM" id="MobiDB-lite"/>
    </source>
</evidence>
<dbReference type="EMBL" id="CAJOBI010224152">
    <property type="protein sequence ID" value="CAF5048825.1"/>
    <property type="molecule type" value="Genomic_DNA"/>
</dbReference>
<proteinExistence type="predicted"/>
<dbReference type="Proteomes" id="UP000681720">
    <property type="component" value="Unassembled WGS sequence"/>
</dbReference>
<dbReference type="EMBL" id="CAJOBJ010235642">
    <property type="protein sequence ID" value="CAF5064775.1"/>
    <property type="molecule type" value="Genomic_DNA"/>
</dbReference>
<evidence type="ECO:0000313" key="4">
    <source>
        <dbReference type="EMBL" id="CAF5064775.1"/>
    </source>
</evidence>
<feature type="region of interest" description="Disordered" evidence="1">
    <location>
        <begin position="1"/>
        <end position="29"/>
    </location>
</feature>
<dbReference type="AlphaFoldDB" id="A0A8S3EDK4"/>
<name>A0A8S3EDK4_9BILA</name>
<dbReference type="Proteomes" id="UP000676336">
    <property type="component" value="Unassembled WGS sequence"/>
</dbReference>
<protein>
    <submittedName>
        <fullName evidence="4">Uncharacterized protein</fullName>
    </submittedName>
</protein>
<dbReference type="EMBL" id="CAJOBH010164974">
    <property type="protein sequence ID" value="CAF4891837.1"/>
    <property type="molecule type" value="Genomic_DNA"/>
</dbReference>
<accession>A0A8S3EDK4</accession>
<evidence type="ECO:0000313" key="5">
    <source>
        <dbReference type="Proteomes" id="UP000681720"/>
    </source>
</evidence>
<dbReference type="Proteomes" id="UP000681967">
    <property type="component" value="Unassembled WGS sequence"/>
</dbReference>